<accession>A0A6M8FF49</accession>
<evidence type="ECO:0000313" key="3">
    <source>
        <dbReference type="EMBL" id="QKE64823.1"/>
    </source>
</evidence>
<keyword evidence="4" id="KW-1185">Reference proteome</keyword>
<dbReference type="CDD" id="cd00077">
    <property type="entry name" value="HDc"/>
    <property type="match status" value="1"/>
</dbReference>
<dbReference type="Proteomes" id="UP000501379">
    <property type="component" value="Chromosome"/>
</dbReference>
<evidence type="ECO:0000259" key="2">
    <source>
        <dbReference type="PROSITE" id="PS51832"/>
    </source>
</evidence>
<dbReference type="InterPro" id="IPR037522">
    <property type="entry name" value="HD_GYP_dom"/>
</dbReference>
<dbReference type="PANTHER" id="PTHR43155:SF2">
    <property type="entry name" value="CYCLIC DI-GMP PHOSPHODIESTERASE PA4108"/>
    <property type="match status" value="1"/>
</dbReference>
<dbReference type="KEGG" id="pcam:HNE05_16185"/>
<dbReference type="InterPro" id="IPR021812">
    <property type="entry name" value="DUF3391"/>
</dbReference>
<sequence>MLKRIAVSELCLGMYIHEFCGSWMDHPFWKGRFLLDSERDLLRIHASEVSEVWIDVGKGLDLAPGQASKTVEEVAAETEARLLAAESKTPPARVSLEQELARAQKLCARSKAAVVEMFSDARMGQAVELEHAAELVEEISDSVLRHPNALISLARLKTSDEYTYMHSLAVCALMIALARQLGLSEEQVREAGMAGLLHDIGKMAIPDAILNKPGKLTDAEFGTMRSHPEAGSKMLRDLQQVSALVLDVCLHHHEKYDGTGYPHRLAGEQISLFARMGAVCDVYDAITSDRPYKQGWDPAESIRKMAEWKGHFDEKVFQAFVKSVGIYPVGALVRLESGRLGVVMEQHEKSLLTPRIKVFFSARSKVPIPPEIIDLAKLVGRDKIVGRESVEDWGFKNIEELWSGLEARKGSYFD</sequence>
<protein>
    <submittedName>
        <fullName evidence="3">HD-GYP domain-containing protein</fullName>
    </submittedName>
</protein>
<feature type="domain" description="HD" evidence="1">
    <location>
        <begin position="163"/>
        <end position="279"/>
    </location>
</feature>
<feature type="domain" description="HD-GYP" evidence="2">
    <location>
        <begin position="141"/>
        <end position="336"/>
    </location>
</feature>
<dbReference type="EMBL" id="CP053697">
    <property type="protein sequence ID" value="QKE64823.1"/>
    <property type="molecule type" value="Genomic_DNA"/>
</dbReference>
<dbReference type="Pfam" id="PF13487">
    <property type="entry name" value="HD_5"/>
    <property type="match status" value="1"/>
</dbReference>
<dbReference type="Gene3D" id="1.10.3210.10">
    <property type="entry name" value="Hypothetical protein af1432"/>
    <property type="match status" value="1"/>
</dbReference>
<dbReference type="PROSITE" id="PS51832">
    <property type="entry name" value="HD_GYP"/>
    <property type="match status" value="1"/>
</dbReference>
<dbReference type="SUPFAM" id="SSF109604">
    <property type="entry name" value="HD-domain/PDEase-like"/>
    <property type="match status" value="1"/>
</dbReference>
<dbReference type="Pfam" id="PF11871">
    <property type="entry name" value="DUF3391"/>
    <property type="match status" value="1"/>
</dbReference>
<dbReference type="NCBIfam" id="TIGR00277">
    <property type="entry name" value="HDIG"/>
    <property type="match status" value="1"/>
</dbReference>
<dbReference type="InterPro" id="IPR006675">
    <property type="entry name" value="HDIG_dom"/>
</dbReference>
<evidence type="ECO:0000259" key="1">
    <source>
        <dbReference type="PROSITE" id="PS51831"/>
    </source>
</evidence>
<dbReference type="SMART" id="SM00471">
    <property type="entry name" value="HDc"/>
    <property type="match status" value="1"/>
</dbReference>
<gene>
    <name evidence="3" type="ORF">HNE05_16185</name>
</gene>
<proteinExistence type="predicted"/>
<dbReference type="InterPro" id="IPR003607">
    <property type="entry name" value="HD/PDEase_dom"/>
</dbReference>
<name>A0A6M8FF49_9GAMM</name>
<dbReference type="InterPro" id="IPR006674">
    <property type="entry name" value="HD_domain"/>
</dbReference>
<evidence type="ECO:0000313" key="4">
    <source>
        <dbReference type="Proteomes" id="UP000501379"/>
    </source>
</evidence>
<dbReference type="GO" id="GO:0008081">
    <property type="term" value="F:phosphoric diester hydrolase activity"/>
    <property type="evidence" value="ECO:0007669"/>
    <property type="project" value="UniProtKB-ARBA"/>
</dbReference>
<dbReference type="AlphaFoldDB" id="A0A6M8FF49"/>
<dbReference type="PROSITE" id="PS51831">
    <property type="entry name" value="HD"/>
    <property type="match status" value="1"/>
</dbReference>
<organism evidence="3 4">
    <name type="scientific">Aquipseudomonas campi</name>
    <dbReference type="NCBI Taxonomy" id="2731681"/>
    <lineage>
        <taxon>Bacteria</taxon>
        <taxon>Pseudomonadati</taxon>
        <taxon>Pseudomonadota</taxon>
        <taxon>Gammaproteobacteria</taxon>
        <taxon>Pseudomonadales</taxon>
        <taxon>Pseudomonadaceae</taxon>
        <taxon>Aquipseudomonas</taxon>
    </lineage>
</organism>
<dbReference type="RefSeq" id="WP_173210099.1">
    <property type="nucleotide sequence ID" value="NZ_CP053697.2"/>
</dbReference>
<dbReference type="PANTHER" id="PTHR43155">
    <property type="entry name" value="CYCLIC DI-GMP PHOSPHODIESTERASE PA4108-RELATED"/>
    <property type="match status" value="1"/>
</dbReference>
<reference evidence="3" key="1">
    <citation type="submission" date="2020-07" db="EMBL/GenBank/DDBJ databases">
        <title>Nitrate ammonifying Pseudomonas campi sp. nov. isolated from German agricultural grassland.</title>
        <authorList>
            <person name="Timsy T."/>
            <person name="Ulrich A."/>
            <person name="Spanner T."/>
            <person name="Foesel B."/>
            <person name="Kolb S."/>
            <person name="Horn M.A."/>
            <person name="Behrendt U."/>
        </authorList>
    </citation>
    <scope>NUCLEOTIDE SEQUENCE</scope>
    <source>
        <strain evidence="3">S1-A32-2</strain>
    </source>
</reference>